<dbReference type="EMBL" id="CP009516">
    <property type="protein sequence ID" value="AKB78008.1"/>
    <property type="molecule type" value="Genomic_DNA"/>
</dbReference>
<feature type="transmembrane region" description="Helical" evidence="1">
    <location>
        <begin position="259"/>
        <end position="278"/>
    </location>
</feature>
<dbReference type="OrthoDB" id="136822at2157"/>
<evidence type="ECO:0008006" key="4">
    <source>
        <dbReference type="Google" id="ProtNLM"/>
    </source>
</evidence>
<feature type="transmembrane region" description="Helical" evidence="1">
    <location>
        <begin position="184"/>
        <end position="210"/>
    </location>
</feature>
<dbReference type="STRING" id="1434110.MSHOH_1525"/>
<organism evidence="2 3">
    <name type="scientific">Methanosarcina horonobensis HB-1 = JCM 15518</name>
    <dbReference type="NCBI Taxonomy" id="1434110"/>
    <lineage>
        <taxon>Archaea</taxon>
        <taxon>Methanobacteriati</taxon>
        <taxon>Methanobacteriota</taxon>
        <taxon>Stenosarchaea group</taxon>
        <taxon>Methanomicrobia</taxon>
        <taxon>Methanosarcinales</taxon>
        <taxon>Methanosarcinaceae</taxon>
        <taxon>Methanosarcina</taxon>
    </lineage>
</organism>
<dbReference type="Proteomes" id="UP000033101">
    <property type="component" value="Chromosome"/>
</dbReference>
<gene>
    <name evidence="2" type="ORF">MSHOH_1525</name>
</gene>
<dbReference type="Pfam" id="PF11449">
    <property type="entry name" value="ArsP_2"/>
    <property type="match status" value="1"/>
</dbReference>
<sequence>MEVNYLFDIFLESLTDSAKMIPLLLISYVGIELVEYKYANKIRGMVQKAGAAGPAIGALTGSFPQCGMSVVASVLYSQRLVTTGTLLAVYLSTSDEAIPVILSQPESIKIIVPLLITKIIIALIGGYTVDFVFRKSNKETLVHIKAYAEGSDNKHHNHEIILEKKACCGHSTSPSSVEFNHKEIILHPIVHTAKVFIFIFSFSFAISFAIAQMGEEAFKNLFLGSSVFQPFLVALFGLIPNCAASVAITMLYLKGAITYGSTIAGLCTSVGLGLLVLFKEEKGKKNVLIILLLLFGISVLAGYIIQYIFIEFIPKLKLFL</sequence>
<keyword evidence="1" id="KW-1133">Transmembrane helix</keyword>
<dbReference type="GeneID" id="24830730"/>
<evidence type="ECO:0000256" key="1">
    <source>
        <dbReference type="SAM" id="Phobius"/>
    </source>
</evidence>
<dbReference type="PATRIC" id="fig|1434110.4.peg.1912"/>
<keyword evidence="1" id="KW-0812">Transmembrane</keyword>
<dbReference type="HOGENOM" id="CLU_896873_0_0_2"/>
<evidence type="ECO:0000313" key="2">
    <source>
        <dbReference type="EMBL" id="AKB78008.1"/>
    </source>
</evidence>
<keyword evidence="3" id="KW-1185">Reference proteome</keyword>
<dbReference type="RefSeq" id="WP_048138788.1">
    <property type="nucleotide sequence ID" value="NZ_BBCW01000061.1"/>
</dbReference>
<feature type="transmembrane region" description="Helical" evidence="1">
    <location>
        <begin position="231"/>
        <end position="253"/>
    </location>
</feature>
<reference evidence="2 3" key="1">
    <citation type="submission" date="2014-07" db="EMBL/GenBank/DDBJ databases">
        <title>Methanogenic archaea and the global carbon cycle.</title>
        <authorList>
            <person name="Henriksen J.R."/>
            <person name="Luke J."/>
            <person name="Reinhart S."/>
            <person name="Benedict M.N."/>
            <person name="Youngblut N.D."/>
            <person name="Metcalf M.E."/>
            <person name="Whitaker R.J."/>
            <person name="Metcalf W.W."/>
        </authorList>
    </citation>
    <scope>NUCLEOTIDE SEQUENCE [LARGE SCALE GENOMIC DNA]</scope>
    <source>
        <strain evidence="2 3">HB-1</strain>
    </source>
</reference>
<protein>
    <recommendedName>
        <fullName evidence="4">Transporter</fullName>
    </recommendedName>
</protein>
<dbReference type="AlphaFoldDB" id="A0A0E3SEQ4"/>
<proteinExistence type="predicted"/>
<dbReference type="NCBIfam" id="NF037962">
    <property type="entry name" value="arsenic_eff"/>
    <property type="match status" value="1"/>
</dbReference>
<dbReference type="InterPro" id="IPR021552">
    <property type="entry name" value="ArsP_2"/>
</dbReference>
<name>A0A0E3SEQ4_9EURY</name>
<dbReference type="KEGG" id="mhor:MSHOH_1525"/>
<feature type="transmembrane region" description="Helical" evidence="1">
    <location>
        <begin position="287"/>
        <end position="310"/>
    </location>
</feature>
<feature type="transmembrane region" description="Helical" evidence="1">
    <location>
        <begin position="20"/>
        <end position="38"/>
    </location>
</feature>
<feature type="transmembrane region" description="Helical" evidence="1">
    <location>
        <begin position="110"/>
        <end position="129"/>
    </location>
</feature>
<keyword evidence="1" id="KW-0472">Membrane</keyword>
<evidence type="ECO:0000313" key="3">
    <source>
        <dbReference type="Proteomes" id="UP000033101"/>
    </source>
</evidence>
<accession>A0A0E3SEQ4</accession>